<gene>
    <name evidence="3" type="ORF">C0Q70_18057</name>
</gene>
<reference evidence="3 4" key="1">
    <citation type="submission" date="2018-04" db="EMBL/GenBank/DDBJ databases">
        <title>The genome of golden apple snail Pomacea canaliculata provides insight into stress tolerance and invasive adaptation.</title>
        <authorList>
            <person name="Liu C."/>
            <person name="Liu B."/>
            <person name="Ren Y."/>
            <person name="Zhang Y."/>
            <person name="Wang H."/>
            <person name="Li S."/>
            <person name="Jiang F."/>
            <person name="Yin L."/>
            <person name="Zhang G."/>
            <person name="Qian W."/>
            <person name="Fan W."/>
        </authorList>
    </citation>
    <scope>NUCLEOTIDE SEQUENCE [LARGE SCALE GENOMIC DNA]</scope>
    <source>
        <strain evidence="3">SZHN2017</strain>
        <tissue evidence="3">Muscle</tissue>
    </source>
</reference>
<organism evidence="3 4">
    <name type="scientific">Pomacea canaliculata</name>
    <name type="common">Golden apple snail</name>
    <dbReference type="NCBI Taxonomy" id="400727"/>
    <lineage>
        <taxon>Eukaryota</taxon>
        <taxon>Metazoa</taxon>
        <taxon>Spiralia</taxon>
        <taxon>Lophotrochozoa</taxon>
        <taxon>Mollusca</taxon>
        <taxon>Gastropoda</taxon>
        <taxon>Caenogastropoda</taxon>
        <taxon>Architaenioglossa</taxon>
        <taxon>Ampullarioidea</taxon>
        <taxon>Ampullariidae</taxon>
        <taxon>Pomacea</taxon>
    </lineage>
</organism>
<dbReference type="OrthoDB" id="10681208at2759"/>
<protein>
    <recommendedName>
        <fullName evidence="5">Protein quiver</fullName>
    </recommendedName>
</protein>
<evidence type="ECO:0000313" key="3">
    <source>
        <dbReference type="EMBL" id="PVD22249.1"/>
    </source>
</evidence>
<feature type="compositionally biased region" description="Low complexity" evidence="1">
    <location>
        <begin position="85"/>
        <end position="96"/>
    </location>
</feature>
<feature type="compositionally biased region" description="Polar residues" evidence="1">
    <location>
        <begin position="97"/>
        <end position="112"/>
    </location>
</feature>
<dbReference type="EMBL" id="PZQS01000011">
    <property type="protein sequence ID" value="PVD22249.1"/>
    <property type="molecule type" value="Genomic_DNA"/>
</dbReference>
<evidence type="ECO:0000256" key="2">
    <source>
        <dbReference type="SAM" id="SignalP"/>
    </source>
</evidence>
<feature type="chain" id="PRO_5015763394" description="Protein quiver" evidence="2">
    <location>
        <begin position="23"/>
        <end position="525"/>
    </location>
</feature>
<keyword evidence="4" id="KW-1185">Reference proteome</keyword>
<proteinExistence type="predicted"/>
<keyword evidence="2" id="KW-0732">Signal</keyword>
<evidence type="ECO:0000313" key="4">
    <source>
        <dbReference type="Proteomes" id="UP000245119"/>
    </source>
</evidence>
<evidence type="ECO:0000256" key="1">
    <source>
        <dbReference type="SAM" id="MobiDB-lite"/>
    </source>
</evidence>
<sequence>MALVVQLTAILLLLSLASHVNGASTAAPSVAVDVTSALSSTESLITASSAGVITVASSPAGDVSATTVSFAVDAGAAAPSLDFGTTDTSSQTTESSLPNNSSLTDASPSNASFIGDVTTPQPPPAEQTVPVVPPSATGVDPGNASLTSSSDNLTSSFPDVNVVISSPAQPSGGNALPDLVAETTASSTDATTAGTPCDLISANRCLQAGFNDLSQSLFFLFTFRKPQVTVPYFCGKFSAHRTCLQEHLRSCTSKERLRHDVLMAAMDFICLPQATQVVAAVLPCLQNAQTGGGLLQCSGGAQLALRQGDMCSLMSAYTDCASQVFARCSASAASGIRDLLYNTFSPFRATSGCPARPATQLPLATTPSPVPLTGNFILTTTTATVPLAKTGQPSPPQPFTPPPQPLVPPKPRLQLKCYECSSASSGAAFNEYCAPDGDVSRRYLHSSLPCNGPCYSRLQKNYFGHMYVERGCGAGLQAIFPGGIPTHGCHQRPRQTWCFCSHRNGCNIQDMEQYMEFSVVPLKNE</sequence>
<dbReference type="AlphaFoldDB" id="A0A2T7NM56"/>
<name>A0A2T7NM56_POMCA</name>
<evidence type="ECO:0008006" key="5">
    <source>
        <dbReference type="Google" id="ProtNLM"/>
    </source>
</evidence>
<comment type="caution">
    <text evidence="3">The sequence shown here is derived from an EMBL/GenBank/DDBJ whole genome shotgun (WGS) entry which is preliminary data.</text>
</comment>
<accession>A0A2T7NM56</accession>
<dbReference type="Proteomes" id="UP000245119">
    <property type="component" value="Linkage Group LG11"/>
</dbReference>
<feature type="signal peptide" evidence="2">
    <location>
        <begin position="1"/>
        <end position="22"/>
    </location>
</feature>
<feature type="region of interest" description="Disordered" evidence="1">
    <location>
        <begin position="83"/>
        <end position="151"/>
    </location>
</feature>